<protein>
    <submittedName>
        <fullName evidence="1">Uncharacterized protein</fullName>
    </submittedName>
</protein>
<evidence type="ECO:0000313" key="1">
    <source>
        <dbReference type="EMBL" id="CUX29488.1"/>
    </source>
</evidence>
<reference evidence="2" key="1">
    <citation type="submission" date="2016-01" db="EMBL/GenBank/DDBJ databases">
        <authorList>
            <person name="Regsiter A."/>
            <person name="william w."/>
        </authorList>
    </citation>
    <scope>NUCLEOTIDE SEQUENCE [LARGE SCALE GENOMIC DNA]</scope>
    <source>
        <strain evidence="2">CFBP 6623</strain>
    </source>
</reference>
<sequence>MTLSECSPFITDFKWTATCPEIQPGQHWIMSGITEERSWEVVSTLYRQIGRLLCFPRRKSGL</sequence>
<gene>
    <name evidence="1" type="ORF">AGR3A_Cc380002</name>
</gene>
<name>A0A1S7Q191_9HYPH</name>
<organism evidence="1 2">
    <name type="scientific">Agrobacterium tomkonis CFBP 6623</name>
    <dbReference type="NCBI Taxonomy" id="1183432"/>
    <lineage>
        <taxon>Bacteria</taxon>
        <taxon>Pseudomonadati</taxon>
        <taxon>Pseudomonadota</taxon>
        <taxon>Alphaproteobacteria</taxon>
        <taxon>Hyphomicrobiales</taxon>
        <taxon>Rhizobiaceae</taxon>
        <taxon>Rhizobium/Agrobacterium group</taxon>
        <taxon>Agrobacterium</taxon>
        <taxon>Agrobacterium tumefaciens complex</taxon>
    </lineage>
</organism>
<proteinExistence type="predicted"/>
<dbReference type="EMBL" id="FBWK01000032">
    <property type="protein sequence ID" value="CUX29488.1"/>
    <property type="molecule type" value="Genomic_DNA"/>
</dbReference>
<accession>A0A1S7Q191</accession>
<evidence type="ECO:0000313" key="2">
    <source>
        <dbReference type="Proteomes" id="UP000191988"/>
    </source>
</evidence>
<dbReference type="AlphaFoldDB" id="A0A1S7Q191"/>
<dbReference type="Proteomes" id="UP000191988">
    <property type="component" value="Unassembled WGS sequence"/>
</dbReference>
<keyword evidence="2" id="KW-1185">Reference proteome</keyword>